<reference evidence="2" key="1">
    <citation type="submission" date="2017-09" db="EMBL/GenBank/DDBJ databases">
        <title>Depth-based differentiation of microbial function through sediment-hosted aquifers and enrichment of novel symbionts in the deep terrestrial subsurface.</title>
        <authorList>
            <person name="Probst A.J."/>
            <person name="Ladd B."/>
            <person name="Jarett J.K."/>
            <person name="Geller-Mcgrath D.E."/>
            <person name="Sieber C.M.K."/>
            <person name="Emerson J.B."/>
            <person name="Anantharaman K."/>
            <person name="Thomas B.C."/>
            <person name="Malmstrom R."/>
            <person name="Stieglmeier M."/>
            <person name="Klingl A."/>
            <person name="Woyke T."/>
            <person name="Ryan C.M."/>
            <person name="Banfield J.F."/>
        </authorList>
    </citation>
    <scope>NUCLEOTIDE SEQUENCE [LARGE SCALE GENOMIC DNA]</scope>
</reference>
<name>A0A2M7D8L6_9BACT</name>
<protein>
    <submittedName>
        <fullName evidence="1">Uncharacterized protein</fullName>
    </submittedName>
</protein>
<evidence type="ECO:0000313" key="2">
    <source>
        <dbReference type="Proteomes" id="UP000230304"/>
    </source>
</evidence>
<comment type="caution">
    <text evidence="1">The sequence shown here is derived from an EMBL/GenBank/DDBJ whole genome shotgun (WGS) entry which is preliminary data.</text>
</comment>
<dbReference type="InterPro" id="IPR056250">
    <property type="entry name" value="AEP-like"/>
</dbReference>
<dbReference type="Proteomes" id="UP000230304">
    <property type="component" value="Unassembled WGS sequence"/>
</dbReference>
<proteinExistence type="predicted"/>
<evidence type="ECO:0000313" key="1">
    <source>
        <dbReference type="EMBL" id="PIV43549.1"/>
    </source>
</evidence>
<dbReference type="Pfam" id="PF24387">
    <property type="entry name" value="AEP-like"/>
    <property type="match status" value="1"/>
</dbReference>
<organism evidence="1 2">
    <name type="scientific">Candidatus Nealsonbacteria bacterium CG02_land_8_20_14_3_00_40_11</name>
    <dbReference type="NCBI Taxonomy" id="1974700"/>
    <lineage>
        <taxon>Bacteria</taxon>
        <taxon>Candidatus Nealsoniibacteriota</taxon>
    </lineage>
</organism>
<sequence>MESPEVIAKIVELNPKISTVYFYAYQPTYNVKESMRGRKGRPLIDRLLYHDLSAEHYKLRKGGVTAESINGIINSLKEDVVLGVLSRVRAGRSRAHIPMMDFDERKCEGRWDIIESFIRGIDQEGIILHSGRSYHFYGVHLLQERDWLNFLGKCILSDLVDDRYVGHRLLDGCGILRISACPLRPKVPSVISTVTKKTPITRALMVIKQ</sequence>
<dbReference type="AlphaFoldDB" id="A0A2M7D8L6"/>
<accession>A0A2M7D8L6</accession>
<gene>
    <name evidence="1" type="ORF">COS26_00365</name>
</gene>
<dbReference type="EMBL" id="PEUA01000009">
    <property type="protein sequence ID" value="PIV43549.1"/>
    <property type="molecule type" value="Genomic_DNA"/>
</dbReference>